<comment type="function">
    <text evidence="4">Anion-transporting ATPase.</text>
</comment>
<evidence type="ECO:0000256" key="1">
    <source>
        <dbReference type="ARBA" id="ARBA00011040"/>
    </source>
</evidence>
<evidence type="ECO:0000313" key="6">
    <source>
        <dbReference type="EMBL" id="ABI58050.1"/>
    </source>
</evidence>
<feature type="domain" description="AAA+ ATPase" evidence="5">
    <location>
        <begin position="7"/>
        <end position="226"/>
    </location>
</feature>
<keyword evidence="4" id="KW-0547">Nucleotide-binding</keyword>
<comment type="catalytic activity">
    <reaction evidence="2 4">
        <text>arsenite(in) + ATP + H2O = arsenite(out) + ADP + phosphate + H(+)</text>
        <dbReference type="Rhea" id="RHEA:11348"/>
        <dbReference type="ChEBI" id="CHEBI:15377"/>
        <dbReference type="ChEBI" id="CHEBI:15378"/>
        <dbReference type="ChEBI" id="CHEBI:29242"/>
        <dbReference type="ChEBI" id="CHEBI:30616"/>
        <dbReference type="ChEBI" id="CHEBI:43474"/>
        <dbReference type="ChEBI" id="CHEBI:456216"/>
        <dbReference type="EC" id="7.3.2.7"/>
    </reaction>
</comment>
<evidence type="ECO:0000256" key="2">
    <source>
        <dbReference type="ARBA" id="ARBA00052296"/>
    </source>
</evidence>
<sequence length="571" mass="61424">MQFLENATRNLFFTGKGGVGKTSLACATALALAERGKRVLLVSTDPASNIDEVLETDLTGTPRPVNGVDNLHALNIDPEKAAEEYRERVVGPYRGQLPDAIVRSMEEQLSGACTVEIAAFDAFAGLLGDPRAAEGYDHLVFDTAPTGHTLRLLSLPSAWSGYIETNTSGTSCLGPLEGLSAQKDVYAGAVEALAEADRTTLVLVSRPEGAALDEAARTSEELRDLGVKNQHLVVNGVFRATDADDPVARALEARGQRALEAMPAGLAELPRSERPLRAHAPMGLDGLRILLGEQAPDIPEQPAEDAPEGESFEQLIDSLERDGRGAVMTLGKGGVGKTTLAARIAVALASRGHSVHLTTTDPAAHVAAAVGGELPTGLTVGRVDPKAETERYREHVMATAGADMDEEGRKLLEEDLRSPCTEEIAVFQAFARTVARAEDEIVVLDTAPTGHTILLLDAAQAYHRELGRQSQEVAPEVEQLLPRLRDPHYTHMLICTLPEATPVHEAAALQADLRRAEIEPAAWIVNQSLTPLAVTDPVLRARQAQEARWLREIVSEHHSRLIIEPWSEDYS</sequence>
<dbReference type="SMART" id="SM00382">
    <property type="entry name" value="AAA"/>
    <property type="match status" value="2"/>
</dbReference>
<dbReference type="OrthoDB" id="9780677at2"/>
<dbReference type="Gene3D" id="3.40.50.300">
    <property type="entry name" value="P-loop containing nucleotide triphosphate hydrolases"/>
    <property type="match status" value="2"/>
</dbReference>
<dbReference type="CDD" id="cd02035">
    <property type="entry name" value="ArsA"/>
    <property type="match status" value="2"/>
</dbReference>
<keyword evidence="4 6" id="KW-0067">ATP-binding</keyword>
<dbReference type="PANTHER" id="PTHR10803:SF3">
    <property type="entry name" value="ATPASE GET3"/>
    <property type="match status" value="1"/>
</dbReference>
<dbReference type="GO" id="GO:0016887">
    <property type="term" value="F:ATP hydrolysis activity"/>
    <property type="evidence" value="ECO:0007669"/>
    <property type="project" value="UniProtKB-UniRule"/>
</dbReference>
<dbReference type="PANTHER" id="PTHR10803">
    <property type="entry name" value="ARSENICAL PUMP-DRIVING ATPASE ARSENITE-TRANSLOCATING ATPASE"/>
    <property type="match status" value="1"/>
</dbReference>
<dbReference type="NCBIfam" id="TIGR00345">
    <property type="entry name" value="GET3_arsA_TRC40"/>
    <property type="match status" value="1"/>
</dbReference>
<dbReference type="Proteomes" id="UP000001962">
    <property type="component" value="Chromosome"/>
</dbReference>
<dbReference type="InterPro" id="IPR025723">
    <property type="entry name" value="ArsA/GET3_ATPase-like"/>
</dbReference>
<dbReference type="HOGENOM" id="CLU_021619_0_0_6"/>
<evidence type="ECO:0000256" key="3">
    <source>
        <dbReference type="NCBIfam" id="TIGR04291"/>
    </source>
</evidence>
<keyword evidence="7" id="KW-1185">Reference proteome</keyword>
<evidence type="ECO:0000259" key="5">
    <source>
        <dbReference type="SMART" id="SM00382"/>
    </source>
</evidence>
<dbReference type="SUPFAM" id="SSF52540">
    <property type="entry name" value="P-loop containing nucleoside triphosphate hydrolases"/>
    <property type="match status" value="2"/>
</dbReference>
<dbReference type="KEGG" id="aeh:Mlg_2710"/>
<dbReference type="PIRSF" id="PIRSF001327">
    <property type="entry name" value="Arsenical_pump-driving_ATPase"/>
    <property type="match status" value="1"/>
</dbReference>
<keyword evidence="4" id="KW-1278">Translocase</keyword>
<dbReference type="EMBL" id="CP000453">
    <property type="protein sequence ID" value="ABI58050.1"/>
    <property type="molecule type" value="Genomic_DNA"/>
</dbReference>
<keyword evidence="4" id="KW-0059">Arsenical resistance</keyword>
<reference evidence="7" key="1">
    <citation type="submission" date="2006-08" db="EMBL/GenBank/DDBJ databases">
        <title>Complete sequence of Alkalilimnicola ehrilichei MLHE-1.</title>
        <authorList>
            <person name="Copeland A."/>
            <person name="Lucas S."/>
            <person name="Lapidus A."/>
            <person name="Barry K."/>
            <person name="Detter J.C."/>
            <person name="Glavina del Rio T."/>
            <person name="Hammon N."/>
            <person name="Israni S."/>
            <person name="Dalin E."/>
            <person name="Tice H."/>
            <person name="Pitluck S."/>
            <person name="Sims D."/>
            <person name="Brettin T."/>
            <person name="Bruce D."/>
            <person name="Han C."/>
            <person name="Tapia R."/>
            <person name="Gilna P."/>
            <person name="Schmutz J."/>
            <person name="Larimer F."/>
            <person name="Land M."/>
            <person name="Hauser L."/>
            <person name="Kyrpides N."/>
            <person name="Mikhailova N."/>
            <person name="Oremland R.S."/>
            <person name="Hoeft S.E."/>
            <person name="Switzer-Blum J."/>
            <person name="Kulp T."/>
            <person name="King G."/>
            <person name="Tabita R."/>
            <person name="Witte B."/>
            <person name="Santini J.M."/>
            <person name="Basu P."/>
            <person name="Hollibaugh J.T."/>
            <person name="Xie G."/>
            <person name="Stolz J.F."/>
            <person name="Richardson P."/>
        </authorList>
    </citation>
    <scope>NUCLEOTIDE SEQUENCE [LARGE SCALE GENOMIC DNA]</scope>
    <source>
        <strain evidence="7">ATCC BAA-1101 / DSM 17681 / MLHE-1</strain>
    </source>
</reference>
<dbReference type="RefSeq" id="WP_011630443.1">
    <property type="nucleotide sequence ID" value="NC_008340.1"/>
</dbReference>
<protein>
    <recommendedName>
        <fullName evidence="3 4">Arsenical pump-driving ATPase</fullName>
        <ecNumber evidence="3 4">7.3.2.7</ecNumber>
    </recommendedName>
</protein>
<dbReference type="InterPro" id="IPR003593">
    <property type="entry name" value="AAA+_ATPase"/>
</dbReference>
<dbReference type="EC" id="7.3.2.7" evidence="3 4"/>
<evidence type="ECO:0000313" key="7">
    <source>
        <dbReference type="Proteomes" id="UP000001962"/>
    </source>
</evidence>
<dbReference type="GO" id="GO:0015446">
    <property type="term" value="F:ATPase-coupled arsenite transmembrane transporter activity"/>
    <property type="evidence" value="ECO:0007669"/>
    <property type="project" value="UniProtKB-UniRule"/>
</dbReference>
<dbReference type="AlphaFoldDB" id="Q0A537"/>
<comment type="similarity">
    <text evidence="1 4">Belongs to the arsA ATPase family.</text>
</comment>
<proteinExistence type="inferred from homology"/>
<dbReference type="GO" id="GO:0005524">
    <property type="term" value="F:ATP binding"/>
    <property type="evidence" value="ECO:0007669"/>
    <property type="project" value="UniProtKB-UniRule"/>
</dbReference>
<keyword evidence="6" id="KW-0378">Hydrolase</keyword>
<accession>Q0A537</accession>
<dbReference type="Pfam" id="PF02374">
    <property type="entry name" value="ArsA_ATPase"/>
    <property type="match status" value="3"/>
</dbReference>
<organism evidence="6 7">
    <name type="scientific">Alkalilimnicola ehrlichii (strain ATCC BAA-1101 / DSM 17681 / MLHE-1)</name>
    <dbReference type="NCBI Taxonomy" id="187272"/>
    <lineage>
        <taxon>Bacteria</taxon>
        <taxon>Pseudomonadati</taxon>
        <taxon>Pseudomonadota</taxon>
        <taxon>Gammaproteobacteria</taxon>
        <taxon>Chromatiales</taxon>
        <taxon>Ectothiorhodospiraceae</taxon>
        <taxon>Alkalilimnicola</taxon>
    </lineage>
</organism>
<gene>
    <name evidence="6" type="ordered locus">Mlg_2710</name>
</gene>
<dbReference type="NCBIfam" id="TIGR04291">
    <property type="entry name" value="arsen_driv_ArsA"/>
    <property type="match status" value="1"/>
</dbReference>
<evidence type="ECO:0000256" key="4">
    <source>
        <dbReference type="PIRNR" id="PIRNR001327"/>
    </source>
</evidence>
<dbReference type="InterPro" id="IPR016300">
    <property type="entry name" value="ATPase_ArsA/GET3"/>
</dbReference>
<feature type="domain" description="AAA+ ATPase" evidence="5">
    <location>
        <begin position="323"/>
        <end position="517"/>
    </location>
</feature>
<dbReference type="eggNOG" id="COG0003">
    <property type="taxonomic scope" value="Bacteria"/>
</dbReference>
<dbReference type="InterPro" id="IPR027417">
    <property type="entry name" value="P-loop_NTPase"/>
</dbReference>
<dbReference type="InterPro" id="IPR027541">
    <property type="entry name" value="Ars_ATPase"/>
</dbReference>
<name>Q0A537_ALKEH</name>